<comment type="subunit">
    <text evidence="12">Homodimer. Forms a complex with the accessory proteins ExbB and ExbD.</text>
</comment>
<dbReference type="KEGG" id="tci:A7K98_10305"/>
<evidence type="ECO:0000313" key="16">
    <source>
        <dbReference type="EMBL" id="ARU94132.1"/>
    </source>
</evidence>
<dbReference type="PANTHER" id="PTHR33446">
    <property type="entry name" value="PROTEIN TONB-RELATED"/>
    <property type="match status" value="1"/>
</dbReference>
<dbReference type="PROSITE" id="PS52015">
    <property type="entry name" value="TONB_CTD"/>
    <property type="match status" value="1"/>
</dbReference>
<keyword evidence="5 13" id="KW-1003">Cell membrane</keyword>
<evidence type="ECO:0000256" key="6">
    <source>
        <dbReference type="ARBA" id="ARBA00022519"/>
    </source>
</evidence>
<dbReference type="Proteomes" id="UP000195814">
    <property type="component" value="Chromosome"/>
</dbReference>
<dbReference type="GO" id="GO:0031992">
    <property type="term" value="F:energy transducer activity"/>
    <property type="evidence" value="ECO:0007669"/>
    <property type="project" value="InterPro"/>
</dbReference>
<evidence type="ECO:0000256" key="12">
    <source>
        <dbReference type="ARBA" id="ARBA00025849"/>
    </source>
</evidence>
<keyword evidence="18" id="KW-1185">Reference proteome</keyword>
<dbReference type="OrthoDB" id="1628901at2"/>
<comment type="similarity">
    <text evidence="2 13">Belongs to the TonB family.</text>
</comment>
<protein>
    <recommendedName>
        <fullName evidence="3 13">Protein TonB</fullName>
    </recommendedName>
</protein>
<feature type="compositionally biased region" description="Basic residues" evidence="14">
    <location>
        <begin position="117"/>
        <end position="133"/>
    </location>
</feature>
<dbReference type="EMBL" id="CP015579">
    <property type="protein sequence ID" value="ARU94132.1"/>
    <property type="molecule type" value="Genomic_DNA"/>
</dbReference>
<feature type="transmembrane region" description="Helical" evidence="13">
    <location>
        <begin position="12"/>
        <end position="35"/>
    </location>
</feature>
<evidence type="ECO:0000256" key="10">
    <source>
        <dbReference type="ARBA" id="ARBA00022989"/>
    </source>
</evidence>
<accession>A0A1Y0L7W0</accession>
<dbReference type="InterPro" id="IPR003538">
    <property type="entry name" value="TonB"/>
</dbReference>
<dbReference type="SUPFAM" id="SSF74653">
    <property type="entry name" value="TolA/TonB C-terminal domain"/>
    <property type="match status" value="1"/>
</dbReference>
<proteinExistence type="inferred from homology"/>
<keyword evidence="10 13" id="KW-1133">Transmembrane helix</keyword>
<dbReference type="Proteomes" id="UP000195729">
    <property type="component" value="Chromosome"/>
</dbReference>
<dbReference type="GO" id="GO:0015891">
    <property type="term" value="P:siderophore transport"/>
    <property type="evidence" value="ECO:0007669"/>
    <property type="project" value="InterPro"/>
</dbReference>
<dbReference type="Pfam" id="PF03544">
    <property type="entry name" value="TonB_C"/>
    <property type="match status" value="1"/>
</dbReference>
<evidence type="ECO:0000256" key="1">
    <source>
        <dbReference type="ARBA" id="ARBA00004383"/>
    </source>
</evidence>
<name>A0A1Y0L7W0_TATCI</name>
<feature type="compositionally biased region" description="Basic and acidic residues" evidence="14">
    <location>
        <begin position="134"/>
        <end position="147"/>
    </location>
</feature>
<evidence type="ECO:0000256" key="8">
    <source>
        <dbReference type="ARBA" id="ARBA00022737"/>
    </source>
</evidence>
<dbReference type="AlphaFoldDB" id="A0A1Y0L7W0"/>
<evidence type="ECO:0000256" key="5">
    <source>
        <dbReference type="ARBA" id="ARBA00022475"/>
    </source>
</evidence>
<dbReference type="GO" id="GO:0015031">
    <property type="term" value="P:protein transport"/>
    <property type="evidence" value="ECO:0007669"/>
    <property type="project" value="UniProtKB-UniRule"/>
</dbReference>
<keyword evidence="7 13" id="KW-0812">Transmembrane</keyword>
<feature type="compositionally biased region" description="Polar residues" evidence="14">
    <location>
        <begin position="148"/>
        <end position="187"/>
    </location>
</feature>
<comment type="subcellular location">
    <subcellularLocation>
        <location evidence="1 13">Cell inner membrane</location>
        <topology evidence="1 13">Single-pass membrane protein</topology>
        <orientation evidence="1 13">Periplasmic side</orientation>
    </subcellularLocation>
</comment>
<evidence type="ECO:0000256" key="9">
    <source>
        <dbReference type="ARBA" id="ARBA00022927"/>
    </source>
</evidence>
<dbReference type="GO" id="GO:0055085">
    <property type="term" value="P:transmembrane transport"/>
    <property type="evidence" value="ECO:0007669"/>
    <property type="project" value="InterPro"/>
</dbReference>
<feature type="compositionally biased region" description="Basic and acidic residues" evidence="14">
    <location>
        <begin position="102"/>
        <end position="116"/>
    </location>
</feature>
<feature type="compositionally biased region" description="Pro residues" evidence="14">
    <location>
        <begin position="67"/>
        <end position="95"/>
    </location>
</feature>
<evidence type="ECO:0000256" key="14">
    <source>
        <dbReference type="SAM" id="MobiDB-lite"/>
    </source>
</evidence>
<dbReference type="GO" id="GO:0098797">
    <property type="term" value="C:plasma membrane protein complex"/>
    <property type="evidence" value="ECO:0007669"/>
    <property type="project" value="TreeGrafter"/>
</dbReference>
<dbReference type="NCBIfam" id="TIGR01352">
    <property type="entry name" value="tonB_Cterm"/>
    <property type="match status" value="1"/>
</dbReference>
<feature type="region of interest" description="Disordered" evidence="14">
    <location>
        <begin position="66"/>
        <end position="187"/>
    </location>
</feature>
<evidence type="ECO:0000313" key="17">
    <source>
        <dbReference type="EMBL" id="ARU98172.1"/>
    </source>
</evidence>
<dbReference type="GO" id="GO:0030288">
    <property type="term" value="C:outer membrane-bounded periplasmic space"/>
    <property type="evidence" value="ECO:0007669"/>
    <property type="project" value="InterPro"/>
</dbReference>
<reference evidence="18 19" key="1">
    <citation type="submission" date="2016-05" db="EMBL/GenBank/DDBJ databases">
        <title>Complete genome sequence of two 2,5-diketo-D-glunonic acid producing strain Tatumella citrea.</title>
        <authorList>
            <person name="Duan C."/>
            <person name="Yang J."/>
            <person name="Yang S."/>
        </authorList>
    </citation>
    <scope>NUCLEOTIDE SEQUENCE [LARGE SCALE GENOMIC DNA]</scope>
    <source>
        <strain evidence="17 18">ATCC 39140</strain>
        <strain evidence="16 19">DSM 13699</strain>
    </source>
</reference>
<organism evidence="16 19">
    <name type="scientific">Tatumella citrea</name>
    <name type="common">Pantoea citrea</name>
    <dbReference type="NCBI Taxonomy" id="53336"/>
    <lineage>
        <taxon>Bacteria</taxon>
        <taxon>Pseudomonadati</taxon>
        <taxon>Pseudomonadota</taxon>
        <taxon>Gammaproteobacteria</taxon>
        <taxon>Enterobacterales</taxon>
        <taxon>Erwiniaceae</taxon>
        <taxon>Tatumella</taxon>
    </lineage>
</organism>
<dbReference type="PANTHER" id="PTHR33446:SF8">
    <property type="entry name" value="PROTEIN TONB"/>
    <property type="match status" value="1"/>
</dbReference>
<dbReference type="RefSeq" id="WP_087488497.1">
    <property type="nucleotide sequence ID" value="NZ_CP015579.1"/>
</dbReference>
<dbReference type="InterPro" id="IPR051045">
    <property type="entry name" value="TonB-dependent_transducer"/>
</dbReference>
<dbReference type="PRINTS" id="PR01374">
    <property type="entry name" value="TONBPROTEIN"/>
</dbReference>
<evidence type="ECO:0000256" key="4">
    <source>
        <dbReference type="ARBA" id="ARBA00022448"/>
    </source>
</evidence>
<keyword evidence="8" id="KW-0677">Repeat</keyword>
<keyword evidence="13" id="KW-0735">Signal-anchor</keyword>
<keyword evidence="6 13" id="KW-0997">Cell inner membrane</keyword>
<evidence type="ECO:0000256" key="11">
    <source>
        <dbReference type="ARBA" id="ARBA00023136"/>
    </source>
</evidence>
<dbReference type="Gene3D" id="3.30.2420.10">
    <property type="entry name" value="TonB"/>
    <property type="match status" value="1"/>
</dbReference>
<dbReference type="EMBL" id="CP015581">
    <property type="protein sequence ID" value="ARU98172.1"/>
    <property type="molecule type" value="Genomic_DNA"/>
</dbReference>
<evidence type="ECO:0000256" key="3">
    <source>
        <dbReference type="ARBA" id="ARBA00022362"/>
    </source>
</evidence>
<dbReference type="InterPro" id="IPR006260">
    <property type="entry name" value="TonB/TolA_C"/>
</dbReference>
<evidence type="ECO:0000256" key="13">
    <source>
        <dbReference type="RuleBase" id="RU362123"/>
    </source>
</evidence>
<sequence>MSTLTEEFPKRLSLSMLVSVALHGVVVAGLLYASFNQVLNVPTPQAAIDVSMVAPEVQTQAAISQPLPVPQPVTPPPQEVQPQPAPEPEPEPTPTPQLDKPVPIEKPEPKPKPKPEVKKHHEVKKKAVKPKPVVKHEEKPTEKKEDLTAQQKTNPADQTKAQTAPQKSKTDQQSISQGKPQSVSITSPTYPARALAFHLEGRVKVQFDVDDAGNVVNARIIEAQPQNMFDREVKQAMRHWRYQSGKPGKGLTMNILFKIDGSSSVE</sequence>
<feature type="domain" description="TonB C-terminal" evidence="15">
    <location>
        <begin position="175"/>
        <end position="266"/>
    </location>
</feature>
<evidence type="ECO:0000259" key="15">
    <source>
        <dbReference type="PROSITE" id="PS52015"/>
    </source>
</evidence>
<gene>
    <name evidence="16" type="ORF">A7K98_10305</name>
    <name evidence="17" type="ORF">A7K99_10305</name>
</gene>
<keyword evidence="11 13" id="KW-0472">Membrane</keyword>
<evidence type="ECO:0000256" key="2">
    <source>
        <dbReference type="ARBA" id="ARBA00006555"/>
    </source>
</evidence>
<evidence type="ECO:0000256" key="7">
    <source>
        <dbReference type="ARBA" id="ARBA00022692"/>
    </source>
</evidence>
<keyword evidence="9 13" id="KW-0653">Protein transport</keyword>
<evidence type="ECO:0000313" key="18">
    <source>
        <dbReference type="Proteomes" id="UP000195729"/>
    </source>
</evidence>
<evidence type="ECO:0000313" key="19">
    <source>
        <dbReference type="Proteomes" id="UP000195814"/>
    </source>
</evidence>
<dbReference type="InterPro" id="IPR037682">
    <property type="entry name" value="TonB_C"/>
</dbReference>
<comment type="function">
    <text evidence="13">Interacts with outer membrane receptor proteins that carry out high-affinity binding and energy dependent uptake into the periplasmic space of specific substrates. It could act to transduce energy from the cytoplasmic membrane to specific energy-requiring processes in the outer membrane, resulting in the release into the periplasm of ligands bound by these outer membrane proteins.</text>
</comment>
<keyword evidence="4 13" id="KW-0813">Transport</keyword>